<dbReference type="PANTHER" id="PTHR32308:SF0">
    <property type="entry name" value="HPCH_HPAI ALDOLASE_CITRATE LYASE DOMAIN-CONTAINING PROTEIN"/>
    <property type="match status" value="1"/>
</dbReference>
<dbReference type="Pfam" id="PF03328">
    <property type="entry name" value="HpcH_HpaI"/>
    <property type="match status" value="1"/>
</dbReference>
<keyword evidence="3 5" id="KW-0460">Magnesium</keyword>
<evidence type="ECO:0000256" key="4">
    <source>
        <dbReference type="PIRSR" id="PIRSR015582-1"/>
    </source>
</evidence>
<keyword evidence="7" id="KW-0456">Lyase</keyword>
<dbReference type="GO" id="GO:0016829">
    <property type="term" value="F:lyase activity"/>
    <property type="evidence" value="ECO:0007669"/>
    <property type="project" value="UniProtKB-KW"/>
</dbReference>
<feature type="binding site" evidence="5">
    <location>
        <position position="112"/>
    </location>
    <ligand>
        <name>Mg(2+)</name>
        <dbReference type="ChEBI" id="CHEBI:18420"/>
    </ligand>
</feature>
<feature type="domain" description="HpcH/HpaI aldolase/citrate lyase" evidence="6">
    <location>
        <begin position="5"/>
        <end position="205"/>
    </location>
</feature>
<dbReference type="InterPro" id="IPR005000">
    <property type="entry name" value="Aldolase/citrate-lyase_domain"/>
</dbReference>
<dbReference type="InterPro" id="IPR015813">
    <property type="entry name" value="Pyrv/PenolPyrv_kinase-like_dom"/>
</dbReference>
<dbReference type="GO" id="GO:0006107">
    <property type="term" value="P:oxaloacetate metabolic process"/>
    <property type="evidence" value="ECO:0007669"/>
    <property type="project" value="TreeGrafter"/>
</dbReference>
<dbReference type="InterPro" id="IPR040442">
    <property type="entry name" value="Pyrv_kinase-like_dom_sf"/>
</dbReference>
<evidence type="ECO:0000313" key="8">
    <source>
        <dbReference type="Proteomes" id="UP000331127"/>
    </source>
</evidence>
<evidence type="ECO:0000256" key="1">
    <source>
        <dbReference type="ARBA" id="ARBA00001946"/>
    </source>
</evidence>
<dbReference type="EMBL" id="BLAE01000015">
    <property type="protein sequence ID" value="GES09392.1"/>
    <property type="molecule type" value="Genomic_DNA"/>
</dbReference>
<protein>
    <submittedName>
        <fullName evidence="7">CoA ester lyase</fullName>
    </submittedName>
</protein>
<dbReference type="Proteomes" id="UP000331127">
    <property type="component" value="Unassembled WGS sequence"/>
</dbReference>
<evidence type="ECO:0000256" key="3">
    <source>
        <dbReference type="ARBA" id="ARBA00022842"/>
    </source>
</evidence>
<name>A0A5M3WMU4_9ACTN</name>
<reference evidence="7 8" key="1">
    <citation type="submission" date="2019-10" db="EMBL/GenBank/DDBJ databases">
        <title>Whole genome shotgun sequence of Acrocarpospora macrocephala NBRC 16266.</title>
        <authorList>
            <person name="Ichikawa N."/>
            <person name="Kimura A."/>
            <person name="Kitahashi Y."/>
            <person name="Komaki H."/>
            <person name="Oguchi A."/>
        </authorList>
    </citation>
    <scope>NUCLEOTIDE SEQUENCE [LARGE SCALE GENOMIC DNA]</scope>
    <source>
        <strain evidence="7 8">NBRC 16266</strain>
    </source>
</reference>
<proteinExistence type="predicted"/>
<evidence type="ECO:0000313" key="7">
    <source>
        <dbReference type="EMBL" id="GES09392.1"/>
    </source>
</evidence>
<evidence type="ECO:0000256" key="2">
    <source>
        <dbReference type="ARBA" id="ARBA00022723"/>
    </source>
</evidence>
<dbReference type="PANTHER" id="PTHR32308">
    <property type="entry name" value="LYASE BETA SUBUNIT, PUTATIVE (AFU_ORTHOLOGUE AFUA_4G13030)-RELATED"/>
    <property type="match status" value="1"/>
</dbReference>
<gene>
    <name evidence="7" type="ORF">Amac_029880</name>
</gene>
<evidence type="ECO:0000256" key="5">
    <source>
        <dbReference type="PIRSR" id="PIRSR015582-2"/>
    </source>
</evidence>
<dbReference type="AlphaFoldDB" id="A0A5M3WMU4"/>
<sequence length="268" mass="28348">MAVHRSYLYAPGHSAKLLGKVFDCGADAVILDLEDAVPPERKAEARKLVAEVLGRRPAYVRINAVRTEQAERDLEAIGGLCADIKVPKVESAEDLAWVAARAPDARLHPILESARGVLAAREIAAAPGVAGLSMGIQDLSRDLRSGTGWESMLLARSQVVMASSAAGAVPPVDSAFAAIRDLDALRREAVAARELGFFGKVAVHPGQVDVINEVFTPSESQLAHAREIVRAFDAAGQAATRTPAGDFVDAPVAERARNLLRLGRATPA</sequence>
<comment type="caution">
    <text evidence="7">The sequence shown here is derived from an EMBL/GenBank/DDBJ whole genome shotgun (WGS) entry which is preliminary data.</text>
</comment>
<dbReference type="InterPro" id="IPR011206">
    <property type="entry name" value="Citrate_lyase_beta/mcl1/mcl2"/>
</dbReference>
<dbReference type="GO" id="GO:0000287">
    <property type="term" value="F:magnesium ion binding"/>
    <property type="evidence" value="ECO:0007669"/>
    <property type="project" value="TreeGrafter"/>
</dbReference>
<dbReference type="PIRSF" id="PIRSF015582">
    <property type="entry name" value="Cit_lyase_B"/>
    <property type="match status" value="1"/>
</dbReference>
<organism evidence="7 8">
    <name type="scientific">Acrocarpospora macrocephala</name>
    <dbReference type="NCBI Taxonomy" id="150177"/>
    <lineage>
        <taxon>Bacteria</taxon>
        <taxon>Bacillati</taxon>
        <taxon>Actinomycetota</taxon>
        <taxon>Actinomycetes</taxon>
        <taxon>Streptosporangiales</taxon>
        <taxon>Streptosporangiaceae</taxon>
        <taxon>Acrocarpospora</taxon>
    </lineage>
</organism>
<keyword evidence="8" id="KW-1185">Reference proteome</keyword>
<accession>A0A5M3WMU4</accession>
<feature type="binding site" evidence="4">
    <location>
        <position position="61"/>
    </location>
    <ligand>
        <name>substrate</name>
    </ligand>
</feature>
<evidence type="ECO:0000259" key="6">
    <source>
        <dbReference type="Pfam" id="PF03328"/>
    </source>
</evidence>
<dbReference type="Gene3D" id="3.20.20.60">
    <property type="entry name" value="Phosphoenolpyruvate-binding domains"/>
    <property type="match status" value="1"/>
</dbReference>
<keyword evidence="2 5" id="KW-0479">Metal-binding</keyword>
<feature type="binding site" evidence="5">
    <location>
        <position position="138"/>
    </location>
    <ligand>
        <name>Mg(2+)</name>
        <dbReference type="ChEBI" id="CHEBI:18420"/>
    </ligand>
</feature>
<feature type="binding site" evidence="4">
    <location>
        <position position="112"/>
    </location>
    <ligand>
        <name>substrate</name>
    </ligand>
</feature>
<comment type="cofactor">
    <cofactor evidence="1">
        <name>Mg(2+)</name>
        <dbReference type="ChEBI" id="CHEBI:18420"/>
    </cofactor>
</comment>
<dbReference type="SUPFAM" id="SSF51621">
    <property type="entry name" value="Phosphoenolpyruvate/pyruvate domain"/>
    <property type="match status" value="1"/>
</dbReference>